<reference evidence="3" key="1">
    <citation type="journal article" date="2019" name="Int. J. Syst. Evol. Microbiol.">
        <title>The Global Catalogue of Microorganisms (GCM) 10K type strain sequencing project: providing services to taxonomists for standard genome sequencing and annotation.</title>
        <authorList>
            <consortium name="The Broad Institute Genomics Platform"/>
            <consortium name="The Broad Institute Genome Sequencing Center for Infectious Disease"/>
            <person name="Wu L."/>
            <person name="Ma J."/>
        </authorList>
    </citation>
    <scope>NUCLEOTIDE SEQUENCE [LARGE SCALE GENOMIC DNA]</scope>
    <source>
        <strain evidence="3">KCTC 52487</strain>
    </source>
</reference>
<proteinExistence type="predicted"/>
<feature type="transmembrane region" description="Helical" evidence="1">
    <location>
        <begin position="32"/>
        <end position="51"/>
    </location>
</feature>
<keyword evidence="1" id="KW-1133">Transmembrane helix</keyword>
<evidence type="ECO:0000256" key="1">
    <source>
        <dbReference type="SAM" id="Phobius"/>
    </source>
</evidence>
<organism evidence="2 3">
    <name type="scientific">Hyphobacterium vulgare</name>
    <dbReference type="NCBI Taxonomy" id="1736751"/>
    <lineage>
        <taxon>Bacteria</taxon>
        <taxon>Pseudomonadati</taxon>
        <taxon>Pseudomonadota</taxon>
        <taxon>Alphaproteobacteria</taxon>
        <taxon>Maricaulales</taxon>
        <taxon>Maricaulaceae</taxon>
        <taxon>Hyphobacterium</taxon>
    </lineage>
</organism>
<dbReference type="Proteomes" id="UP001595379">
    <property type="component" value="Unassembled WGS sequence"/>
</dbReference>
<comment type="caution">
    <text evidence="2">The sequence shown here is derived from an EMBL/GenBank/DDBJ whole genome shotgun (WGS) entry which is preliminary data.</text>
</comment>
<name>A0ABV6ZSV0_9PROT</name>
<keyword evidence="1" id="KW-0812">Transmembrane</keyword>
<evidence type="ECO:0008006" key="4">
    <source>
        <dbReference type="Google" id="ProtNLM"/>
    </source>
</evidence>
<evidence type="ECO:0000313" key="2">
    <source>
        <dbReference type="EMBL" id="MFC2924501.1"/>
    </source>
</evidence>
<dbReference type="RefSeq" id="WP_343163783.1">
    <property type="nucleotide sequence ID" value="NZ_JBHRSV010000001.1"/>
</dbReference>
<sequence length="60" mass="6362">MRIVQIVVLLVSLGLAGYWLYEFITTGTPEVLLAMATMVTAIIGGIVLPRVGKSSGKSPE</sequence>
<keyword evidence="3" id="KW-1185">Reference proteome</keyword>
<evidence type="ECO:0000313" key="3">
    <source>
        <dbReference type="Proteomes" id="UP001595379"/>
    </source>
</evidence>
<dbReference type="EMBL" id="JBHRSV010000001">
    <property type="protein sequence ID" value="MFC2924501.1"/>
    <property type="molecule type" value="Genomic_DNA"/>
</dbReference>
<protein>
    <recommendedName>
        <fullName evidence="4">CTP synthetase</fullName>
    </recommendedName>
</protein>
<gene>
    <name evidence="2" type="ORF">ACFOOR_00110</name>
</gene>
<accession>A0ABV6ZSV0</accession>
<keyword evidence="1" id="KW-0472">Membrane</keyword>